<gene>
    <name evidence="3" type="ORF">DEE74_10995</name>
    <name evidence="2" type="ORF">R38712_03943</name>
</gene>
<evidence type="ECO:0000313" key="4">
    <source>
        <dbReference type="Proteomes" id="UP001189303"/>
    </source>
</evidence>
<dbReference type="RefSeq" id="WP_012762960.1">
    <property type="nucleotide sequence ID" value="NZ_CATWFT010000015.1"/>
</dbReference>
<reference evidence="3" key="1">
    <citation type="submission" date="2018-06" db="EMBL/GenBank/DDBJ databases">
        <authorList>
            <person name="O'Rourke A."/>
        </authorList>
    </citation>
    <scope>NUCLEOTIDE SEQUENCE</scope>
    <source>
        <strain evidence="3">132550021-3</strain>
    </source>
</reference>
<dbReference type="Proteomes" id="UP001189303">
    <property type="component" value="Unassembled WGS sequence"/>
</dbReference>
<dbReference type="Proteomes" id="UP001199322">
    <property type="component" value="Unassembled WGS sequence"/>
</dbReference>
<dbReference type="AlphaFoldDB" id="A0A2P4REM4"/>
<comment type="caution">
    <text evidence="3">The sequence shown here is derived from an EMBL/GenBank/DDBJ whole genome shotgun (WGS) entry which is preliminary data.</text>
</comment>
<reference evidence="2 4" key="2">
    <citation type="submission" date="2023-07" db="EMBL/GenBank/DDBJ databases">
        <authorList>
            <person name="Peeters C."/>
        </authorList>
    </citation>
    <scope>NUCLEOTIDE SEQUENCE [LARGE SCALE GENOMIC DNA]</scope>
    <source>
        <strain evidence="2 4">R-38712</strain>
    </source>
</reference>
<protein>
    <submittedName>
        <fullName evidence="3">HNH endonuclease</fullName>
    </submittedName>
</protein>
<dbReference type="EMBL" id="QGBI01000009">
    <property type="protein sequence ID" value="MBX3890387.1"/>
    <property type="molecule type" value="Genomic_DNA"/>
</dbReference>
<feature type="domain" description="HNH nuclease" evidence="1">
    <location>
        <begin position="150"/>
        <end position="202"/>
    </location>
</feature>
<keyword evidence="3" id="KW-0540">Nuclease</keyword>
<dbReference type="GO" id="GO:0004519">
    <property type="term" value="F:endonuclease activity"/>
    <property type="evidence" value="ECO:0007669"/>
    <property type="project" value="UniProtKB-KW"/>
</dbReference>
<dbReference type="Pfam" id="PF13391">
    <property type="entry name" value="HNH_2"/>
    <property type="match status" value="1"/>
</dbReference>
<evidence type="ECO:0000259" key="1">
    <source>
        <dbReference type="Pfam" id="PF13391"/>
    </source>
</evidence>
<keyword evidence="3" id="KW-0255">Endonuclease</keyword>
<sequence>MLERVRVEKAAVDAGFDITPMVEGGWLMFRSSAFPYVLGVSQVVEGNYCVGFSDADWGKKTAADCAVSSTLQEAPPWAARVEGVADYEVLYRLLLRSVPIARVLARDAPARFAAEVKMLPTSTEAERLVVQRVGQSIFRDALVAYWQGRCAVTGLGVVPLLRASHIKPWAKCETDDERLDVFNGLLLAPHLDALFDGGWITFTDAGELVVSSRLPADAVAQLGINPAWQLSVVSASHQEYLRYHRTQVFLAA</sequence>
<evidence type="ECO:0000313" key="3">
    <source>
        <dbReference type="EMBL" id="MBX3890387.1"/>
    </source>
</evidence>
<evidence type="ECO:0000313" key="5">
    <source>
        <dbReference type="Proteomes" id="UP001199322"/>
    </source>
</evidence>
<dbReference type="InterPro" id="IPR003615">
    <property type="entry name" value="HNH_nuc"/>
</dbReference>
<evidence type="ECO:0000313" key="2">
    <source>
        <dbReference type="EMBL" id="CAJ0729143.1"/>
    </source>
</evidence>
<keyword evidence="4" id="KW-1185">Reference proteome</keyword>
<organism evidence="3 5">
    <name type="scientific">Ralstonia pickettii</name>
    <name type="common">Burkholderia pickettii</name>
    <dbReference type="NCBI Taxonomy" id="329"/>
    <lineage>
        <taxon>Bacteria</taxon>
        <taxon>Pseudomonadati</taxon>
        <taxon>Pseudomonadota</taxon>
        <taxon>Betaproteobacteria</taxon>
        <taxon>Burkholderiales</taxon>
        <taxon>Burkholderiaceae</taxon>
        <taxon>Ralstonia</taxon>
    </lineage>
</organism>
<name>A0A2P4REM4_RALPI</name>
<dbReference type="EMBL" id="CATWFT010000015">
    <property type="protein sequence ID" value="CAJ0729143.1"/>
    <property type="molecule type" value="Genomic_DNA"/>
</dbReference>
<proteinExistence type="predicted"/>
<accession>A0A2P4REM4</accession>
<keyword evidence="3" id="KW-0378">Hydrolase</keyword>